<sequence>MGRSNHGHAVKYEFDEDVCVNNLLITPYSAFGFLNDALRVFDELWVRDIVTWMNWMLIDLLAIGTALVDMYGKCGCMERAAEVLKGMPQKDILALRAMISAFSLHGYCKEAFDLFNEMKELGVRPNYVTYVAFLSAGAD</sequence>
<protein>
    <submittedName>
        <fullName evidence="1">Uncharacterized protein</fullName>
    </submittedName>
</protein>
<organism evidence="1 2">
    <name type="scientific">Vaccinium darrowii</name>
    <dbReference type="NCBI Taxonomy" id="229202"/>
    <lineage>
        <taxon>Eukaryota</taxon>
        <taxon>Viridiplantae</taxon>
        <taxon>Streptophyta</taxon>
        <taxon>Embryophyta</taxon>
        <taxon>Tracheophyta</taxon>
        <taxon>Spermatophyta</taxon>
        <taxon>Magnoliopsida</taxon>
        <taxon>eudicotyledons</taxon>
        <taxon>Gunneridae</taxon>
        <taxon>Pentapetalae</taxon>
        <taxon>asterids</taxon>
        <taxon>Ericales</taxon>
        <taxon>Ericaceae</taxon>
        <taxon>Vaccinioideae</taxon>
        <taxon>Vaccinieae</taxon>
        <taxon>Vaccinium</taxon>
    </lineage>
</organism>
<name>A0ACB7XLE8_9ERIC</name>
<gene>
    <name evidence="1" type="ORF">Vadar_031904</name>
</gene>
<accession>A0ACB7XLE8</accession>
<evidence type="ECO:0000313" key="1">
    <source>
        <dbReference type="EMBL" id="KAH7841596.1"/>
    </source>
</evidence>
<keyword evidence="2" id="KW-1185">Reference proteome</keyword>
<dbReference type="EMBL" id="CM037160">
    <property type="protein sequence ID" value="KAH7841596.1"/>
    <property type="molecule type" value="Genomic_DNA"/>
</dbReference>
<reference evidence="1 2" key="1">
    <citation type="journal article" date="2021" name="Hortic Res">
        <title>High-quality reference genome and annotation aids understanding of berry development for evergreen blueberry (Vaccinium darrowii).</title>
        <authorList>
            <person name="Yu J."/>
            <person name="Hulse-Kemp A.M."/>
            <person name="Babiker E."/>
            <person name="Staton M."/>
        </authorList>
    </citation>
    <scope>NUCLEOTIDE SEQUENCE [LARGE SCALE GENOMIC DNA]</scope>
    <source>
        <strain evidence="2">cv. NJ 8807/NJ 8810</strain>
        <tissue evidence="1">Young leaf</tissue>
    </source>
</reference>
<comment type="caution">
    <text evidence="1">The sequence shown here is derived from an EMBL/GenBank/DDBJ whole genome shotgun (WGS) entry which is preliminary data.</text>
</comment>
<evidence type="ECO:0000313" key="2">
    <source>
        <dbReference type="Proteomes" id="UP000828048"/>
    </source>
</evidence>
<proteinExistence type="predicted"/>
<dbReference type="Proteomes" id="UP000828048">
    <property type="component" value="Chromosome 10"/>
</dbReference>